<dbReference type="EMBL" id="JALBCA010000090">
    <property type="protein sequence ID" value="KAI2383460.1"/>
    <property type="molecule type" value="Genomic_DNA"/>
</dbReference>
<accession>A0ACB8URL9</accession>
<evidence type="ECO:0000313" key="1">
    <source>
        <dbReference type="EMBL" id="KAI2383460.1"/>
    </source>
</evidence>
<comment type="caution">
    <text evidence="1">The sequence shown here is derived from an EMBL/GenBank/DDBJ whole genome shotgun (WGS) entry which is preliminary data.</text>
</comment>
<proteinExistence type="predicted"/>
<name>A0ACB8URL9_9EURO</name>
<protein>
    <submittedName>
        <fullName evidence="1">Uncharacterized protein</fullName>
    </submittedName>
</protein>
<reference evidence="1" key="1">
    <citation type="journal article" date="2022" name="bioRxiv">
        <title>Population genetic analysis of Ophidiomyces ophidiicola, the causative agent of snake fungal disease, indicates recent introductions to the USA.</title>
        <authorList>
            <person name="Ladner J.T."/>
            <person name="Palmer J.M."/>
            <person name="Ettinger C.L."/>
            <person name="Stajich J.E."/>
            <person name="Farrell T.M."/>
            <person name="Glorioso B.M."/>
            <person name="Lawson B."/>
            <person name="Price S.J."/>
            <person name="Stengle A.G."/>
            <person name="Grear D.A."/>
            <person name="Lorch J.M."/>
        </authorList>
    </citation>
    <scope>NUCLEOTIDE SEQUENCE</scope>
    <source>
        <strain evidence="1">NWHC 24266-5</strain>
    </source>
</reference>
<gene>
    <name evidence="1" type="ORF">LOY88_005268</name>
</gene>
<organism evidence="1">
    <name type="scientific">Ophidiomyces ophidiicola</name>
    <dbReference type="NCBI Taxonomy" id="1387563"/>
    <lineage>
        <taxon>Eukaryota</taxon>
        <taxon>Fungi</taxon>
        <taxon>Dikarya</taxon>
        <taxon>Ascomycota</taxon>
        <taxon>Pezizomycotina</taxon>
        <taxon>Eurotiomycetes</taxon>
        <taxon>Eurotiomycetidae</taxon>
        <taxon>Onygenales</taxon>
        <taxon>Onygenaceae</taxon>
        <taxon>Ophidiomyces</taxon>
    </lineage>
</organism>
<sequence length="781" mass="87069">MLHEILLSLSGQPSPLFCQPAEEGDSAGAGFPLLSPPEKALLASLARLSELHQLLRTHTSQISSSHASTICRAVSTAIATEHLGKFQRKILEVEKAILAIDADYVGGYGIVPLSTIVSEFTPWVRRMEWLWDIAQFMLPRTDPGNLEYIPCTAGKLINRLRKDVQTGHVDLEEMAMVLIKAAETAWMRQLSMWILYGQLPAIGREDFFIQVVAAASHETGPRGVEYTLCPDLFPMFLSAPTAGSILFIGKSLNHIRMKGEFLDDSNSPAPNILLHGNYIRYLSALSSPLSPVSLSSAVSEIRLSLSQTVLSKLLPLPKIVEVLSVLHDFLLLGRGEFAMALVVFADERLLSKHRRTIAKEAPTESQPFDLLRVQNGDASAVLSQAWAELYLLQNEEDPIDDELDLARELLRLTVETKAEEGAQSEKEPPVTNLVIDISNTSFDDLLFGGTPTKLSLNVKSPLDLFLAPSDMLIYSKIYAYLLGIRRAQIRLSSLWKCTSIRRIHPAPWGPPLSNKRGSQEQLRLRRERDRKRCTSMRGIWAICNAARFVLSELGSYVQGEVISGSWLHFRRWLDGTKPLTTPGHSRPATANKKQADDQLPPSYPQHDPETINLAHRMYLSCIAQSVFLTDAAFTRSLRTLLNEVDRFILLITQLQSVQKHVDLENDEGVYDSLADHHSDEQKIWSELCHSRAELETLITELISRLRDIDDGRLAEGVRMFDFGSTTAVNSAHADVPPSLSGPTNPYVPWRPAGVDRLLMKLDFGASKNSPGSFDFKEEFID</sequence>